<feature type="transmembrane region" description="Helical" evidence="6">
    <location>
        <begin position="261"/>
        <end position="281"/>
    </location>
</feature>
<feature type="transmembrane region" description="Helical" evidence="6">
    <location>
        <begin position="287"/>
        <end position="305"/>
    </location>
</feature>
<dbReference type="Pfam" id="PF00892">
    <property type="entry name" value="EamA"/>
    <property type="match status" value="2"/>
</dbReference>
<feature type="transmembrane region" description="Helical" evidence="6">
    <location>
        <begin position="117"/>
        <end position="134"/>
    </location>
</feature>
<feature type="domain" description="EamA" evidence="7">
    <location>
        <begin position="16"/>
        <end position="156"/>
    </location>
</feature>
<dbReference type="RefSeq" id="WP_013167248.1">
    <property type="nucleotide sequence ID" value="NC_014217.1"/>
</dbReference>
<evidence type="ECO:0000259" key="7">
    <source>
        <dbReference type="Pfam" id="PF00892"/>
    </source>
</evidence>
<feature type="transmembrane region" description="Helical" evidence="6">
    <location>
        <begin position="198"/>
        <end position="218"/>
    </location>
</feature>
<evidence type="ECO:0000256" key="6">
    <source>
        <dbReference type="SAM" id="Phobius"/>
    </source>
</evidence>
<dbReference type="PANTHER" id="PTHR42920:SF5">
    <property type="entry name" value="EAMA DOMAIN-CONTAINING PROTEIN"/>
    <property type="match status" value="1"/>
</dbReference>
<keyword evidence="9" id="KW-1185">Reference proteome</keyword>
<evidence type="ECO:0000256" key="2">
    <source>
        <dbReference type="ARBA" id="ARBA00022475"/>
    </source>
</evidence>
<feature type="transmembrane region" description="Helical" evidence="6">
    <location>
        <begin position="141"/>
        <end position="161"/>
    </location>
</feature>
<dbReference type="OrthoDB" id="9813617at2"/>
<accession>D7A3I5</accession>
<dbReference type="InterPro" id="IPR051258">
    <property type="entry name" value="Diverse_Substrate_Transporter"/>
</dbReference>
<keyword evidence="2" id="KW-1003">Cell membrane</keyword>
<keyword evidence="3 6" id="KW-0812">Transmembrane</keyword>
<keyword evidence="5 6" id="KW-0472">Membrane</keyword>
<proteinExistence type="predicted"/>
<feature type="domain" description="EamA" evidence="7">
    <location>
        <begin position="170"/>
        <end position="302"/>
    </location>
</feature>
<dbReference type="STRING" id="639283.Snov_2449"/>
<evidence type="ECO:0000256" key="5">
    <source>
        <dbReference type="ARBA" id="ARBA00023136"/>
    </source>
</evidence>
<dbReference type="HOGENOM" id="CLU_033863_9_0_5"/>
<reference evidence="8 9" key="1">
    <citation type="journal article" date="2012" name="Stand. Genomic Sci.">
        <title>Complete genome sequence of the facultatively chemolithoautotrophic and methylotrophic alpha Proteobacterium Starkeya novella type strain (ATCC 8093(T)).</title>
        <authorList>
            <person name="Kappler U."/>
            <person name="Davenport K."/>
            <person name="Beatson S."/>
            <person name="Lucas S."/>
            <person name="Lapidus A."/>
            <person name="Copeland A."/>
            <person name="Berry K.W."/>
            <person name="Glavina Del Rio T."/>
            <person name="Hammon N."/>
            <person name="Dalin E."/>
            <person name="Tice H."/>
            <person name="Pitluck S."/>
            <person name="Richardson P."/>
            <person name="Bruce D."/>
            <person name="Goodwin L.A."/>
            <person name="Han C."/>
            <person name="Tapia R."/>
            <person name="Detter J.C."/>
            <person name="Chang Y.J."/>
            <person name="Jeffries C.D."/>
            <person name="Land M."/>
            <person name="Hauser L."/>
            <person name="Kyrpides N.C."/>
            <person name="Goker M."/>
            <person name="Ivanova N."/>
            <person name="Klenk H.P."/>
            <person name="Woyke T."/>
        </authorList>
    </citation>
    <scope>NUCLEOTIDE SEQUENCE [LARGE SCALE GENOMIC DNA]</scope>
    <source>
        <strain evidence="9">ATCC 8093 / DSM 506 / JCM 20403 / CCM 1077 / IAM 12100 / NBRC 12443 / NCIMB 10456</strain>
    </source>
</reference>
<evidence type="ECO:0000313" key="9">
    <source>
        <dbReference type="Proteomes" id="UP000006633"/>
    </source>
</evidence>
<feature type="transmembrane region" description="Helical" evidence="6">
    <location>
        <begin position="49"/>
        <end position="68"/>
    </location>
</feature>
<dbReference type="KEGG" id="sno:Snov_2449"/>
<feature type="transmembrane region" description="Helical" evidence="6">
    <location>
        <begin position="12"/>
        <end position="29"/>
    </location>
</feature>
<feature type="transmembrane region" description="Helical" evidence="6">
    <location>
        <begin position="230"/>
        <end position="249"/>
    </location>
</feature>
<dbReference type="InterPro" id="IPR000620">
    <property type="entry name" value="EamA_dom"/>
</dbReference>
<keyword evidence="4 6" id="KW-1133">Transmembrane helix</keyword>
<feature type="transmembrane region" description="Helical" evidence="6">
    <location>
        <begin position="80"/>
        <end position="97"/>
    </location>
</feature>
<dbReference type="Proteomes" id="UP000006633">
    <property type="component" value="Chromosome"/>
</dbReference>
<dbReference type="EMBL" id="CP002026">
    <property type="protein sequence ID" value="ADH89744.1"/>
    <property type="molecule type" value="Genomic_DNA"/>
</dbReference>
<comment type="subcellular location">
    <subcellularLocation>
        <location evidence="1">Cell membrane</location>
        <topology evidence="1">Multi-pass membrane protein</topology>
    </subcellularLocation>
</comment>
<evidence type="ECO:0000256" key="4">
    <source>
        <dbReference type="ARBA" id="ARBA00022989"/>
    </source>
</evidence>
<sequence>MSSLADAAPRPAPPLTGYAFGAAGAVLFASKGIIIKLAYAEGIDPETLLALRMAFSLPFYLVIGGIAIAQMRAKGEALPGLRIVLQSLFVGALGYWFSSYADFLGLAHISASFERLILYTYPLFVVLFGALLFGQPIRMKALWAFAAAYSGLALIFAQNFSANATNTVHGSLWVGAAAITFALYQLMASRLLKSIGSALFTCIAMISASVVSIGQFVVVRPLDALAISPHGLMLAVMIAIGATVLPSFLMNAALKRISAQANSMISTVSPVVTMVLAVLILGESVSGIELAGAAMVLVSIGWFTLSDSRRRAIR</sequence>
<dbReference type="AlphaFoldDB" id="D7A3I5"/>
<feature type="transmembrane region" description="Helical" evidence="6">
    <location>
        <begin position="167"/>
        <end position="186"/>
    </location>
</feature>
<gene>
    <name evidence="8" type="ordered locus">Snov_2449</name>
</gene>
<dbReference type="InterPro" id="IPR037185">
    <property type="entry name" value="EmrE-like"/>
</dbReference>
<name>D7A3I5_ANCN5</name>
<dbReference type="PANTHER" id="PTHR42920">
    <property type="entry name" value="OS03G0707200 PROTEIN-RELATED"/>
    <property type="match status" value="1"/>
</dbReference>
<dbReference type="eggNOG" id="COG0697">
    <property type="taxonomic scope" value="Bacteria"/>
</dbReference>
<dbReference type="GO" id="GO:0005886">
    <property type="term" value="C:plasma membrane"/>
    <property type="evidence" value="ECO:0007669"/>
    <property type="project" value="UniProtKB-SubCell"/>
</dbReference>
<protein>
    <recommendedName>
        <fullName evidence="7">EamA domain-containing protein</fullName>
    </recommendedName>
</protein>
<organism evidence="8 9">
    <name type="scientific">Ancylobacter novellus (strain ATCC 8093 / DSM 506 / JCM 20403 / CCM 1077 / IAM 12100 / NBRC 12443 / NCIMB 10456)</name>
    <name type="common">Starkeya novella</name>
    <dbReference type="NCBI Taxonomy" id="639283"/>
    <lineage>
        <taxon>Bacteria</taxon>
        <taxon>Pseudomonadati</taxon>
        <taxon>Pseudomonadota</taxon>
        <taxon>Alphaproteobacteria</taxon>
        <taxon>Hyphomicrobiales</taxon>
        <taxon>Xanthobacteraceae</taxon>
        <taxon>Ancylobacter</taxon>
    </lineage>
</organism>
<dbReference type="SUPFAM" id="SSF103481">
    <property type="entry name" value="Multidrug resistance efflux transporter EmrE"/>
    <property type="match status" value="2"/>
</dbReference>
<evidence type="ECO:0000313" key="8">
    <source>
        <dbReference type="EMBL" id="ADH89744.1"/>
    </source>
</evidence>
<evidence type="ECO:0000256" key="3">
    <source>
        <dbReference type="ARBA" id="ARBA00022692"/>
    </source>
</evidence>
<evidence type="ECO:0000256" key="1">
    <source>
        <dbReference type="ARBA" id="ARBA00004651"/>
    </source>
</evidence>